<feature type="chain" id="PRO_5002876937" description="dihydropyrimidinase" evidence="10">
    <location>
        <begin position="29"/>
        <end position="530"/>
    </location>
</feature>
<dbReference type="InterPro" id="IPR032466">
    <property type="entry name" value="Metal_Hydrolase"/>
</dbReference>
<feature type="domain" description="Amidohydrolase-related" evidence="11">
    <location>
        <begin position="99"/>
        <end position="485"/>
    </location>
</feature>
<dbReference type="SUPFAM" id="SSF51338">
    <property type="entry name" value="Composite domain of metallo-dependent hydrolases"/>
    <property type="match status" value="1"/>
</dbReference>
<dbReference type="AlphaFoldDB" id="B8LLK4"/>
<reference evidence="12" key="1">
    <citation type="submission" date="2007-06" db="EMBL/GenBank/DDBJ databases">
        <title>Full length cDNA sequences from Sitka Spruce (Picea sitchensis).</title>
        <authorList>
            <person name="Ralph S.G."/>
            <person name="Chun H.E."/>
            <person name="Liao N."/>
            <person name="Ali J."/>
            <person name="Reid K."/>
            <person name="Kolosova N."/>
            <person name="Cooper N."/>
            <person name="Cullis C."/>
            <person name="Jancsik S."/>
            <person name="Moore R."/>
            <person name="Mayo M."/>
            <person name="Wagner S."/>
            <person name="Holt R.A."/>
            <person name="Jones S.J.M."/>
            <person name="Marra M.A."/>
            <person name="Ritland C.E."/>
            <person name="Ritland K."/>
            <person name="Bohlmann J."/>
        </authorList>
    </citation>
    <scope>NUCLEOTIDE SEQUENCE</scope>
    <source>
        <tissue evidence="12">Green portion of the leader tissue</tissue>
    </source>
</reference>
<keyword evidence="5" id="KW-0378">Hydrolase</keyword>
<evidence type="ECO:0000256" key="8">
    <source>
        <dbReference type="ARBA" id="ARBA00039113"/>
    </source>
</evidence>
<dbReference type="GO" id="GO:0006208">
    <property type="term" value="P:pyrimidine nucleobase catabolic process"/>
    <property type="evidence" value="ECO:0007669"/>
    <property type="project" value="TreeGrafter"/>
</dbReference>
<evidence type="ECO:0000313" key="12">
    <source>
        <dbReference type="EMBL" id="ABR16534.1"/>
    </source>
</evidence>
<feature type="signal peptide" evidence="10">
    <location>
        <begin position="1"/>
        <end position="28"/>
    </location>
</feature>
<comment type="subunit">
    <text evidence="3">Homotetramer.</text>
</comment>
<sequence>MGQSGIMSCRMEILLLIICAFCLQINYGSQENGICTAAEECQCMDKTSSSKLLNKGGTVVNADRQQQADIYIEDGVVVEVQPNIKVADEVRVLDATGKYVMPGGIDPHTHLEFPFMGQETIDDFFSGQAAALAGGTTMHIDFVIPINGSLAAGFEAYAKKAEKSCMDYGFHMAVTTWNEGVSRDMEILVKEKGINSFKFFMAYKGELMVKDELLLQGFKMCKALGALAQVHAENGEAVAEGQSRMIELGITGPEGHTLSRPSMLEGEATARAIRLAQFVNTPLYVVHVMSIDALDEIVRARQSGQRVIGEPIVASLVLDDSKIWDPDFTIAAKYVMSPPIRASGHNKALQAALSTGLLQLVGTDHCPFNSTQKEAGIIDFRKIPNGVNGIEERMHLIWDVMVNSGQISVMDYVRITSTACAHIFNIYPRKGAILPNSDADIIILNPNATFQISAKSHHSKIDTNVYEGWEGKGKVEVTISRGKVVWEHDRLMIERGSGRYISMPPFGYLFDGMDKIDSAYLSSLKAPVYR</sequence>
<evidence type="ECO:0000256" key="6">
    <source>
        <dbReference type="ARBA" id="ARBA00022833"/>
    </source>
</evidence>
<dbReference type="SUPFAM" id="SSF51556">
    <property type="entry name" value="Metallo-dependent hydrolases"/>
    <property type="match status" value="1"/>
</dbReference>
<evidence type="ECO:0000256" key="10">
    <source>
        <dbReference type="SAM" id="SignalP"/>
    </source>
</evidence>
<comment type="PTM">
    <text evidence="9">Carbamylation allows a single lysine to coordinate two divalent metal cations.</text>
</comment>
<dbReference type="InterPro" id="IPR011778">
    <property type="entry name" value="Hydantoinase/dihydroPyrase"/>
</dbReference>
<dbReference type="EC" id="3.5.2.2" evidence="8"/>
<proteinExistence type="evidence at transcript level"/>
<dbReference type="GO" id="GO:0004157">
    <property type="term" value="F:dihydropyrimidinase activity"/>
    <property type="evidence" value="ECO:0007669"/>
    <property type="project" value="UniProtKB-EC"/>
</dbReference>
<name>B8LLK4_PICSI</name>
<evidence type="ECO:0000256" key="1">
    <source>
        <dbReference type="ARBA" id="ARBA00001947"/>
    </source>
</evidence>
<evidence type="ECO:0000259" key="11">
    <source>
        <dbReference type="Pfam" id="PF01979"/>
    </source>
</evidence>
<dbReference type="GO" id="GO:0005829">
    <property type="term" value="C:cytosol"/>
    <property type="evidence" value="ECO:0007669"/>
    <property type="project" value="TreeGrafter"/>
</dbReference>
<dbReference type="NCBIfam" id="TIGR02033">
    <property type="entry name" value="D-hydantoinase"/>
    <property type="match status" value="1"/>
</dbReference>
<comment type="cofactor">
    <cofactor evidence="1">
        <name>Zn(2+)</name>
        <dbReference type="ChEBI" id="CHEBI:29105"/>
    </cofactor>
</comment>
<protein>
    <recommendedName>
        <fullName evidence="8">dihydropyrimidinase</fullName>
        <ecNumber evidence="8">3.5.2.2</ecNumber>
    </recommendedName>
</protein>
<evidence type="ECO:0000256" key="9">
    <source>
        <dbReference type="PIRSR" id="PIRSR611778-50"/>
    </source>
</evidence>
<dbReference type="MEROPS" id="M38.973"/>
<dbReference type="InterPro" id="IPR011059">
    <property type="entry name" value="Metal-dep_hydrolase_composite"/>
</dbReference>
<dbReference type="OMA" id="SAETHHM"/>
<comment type="catalytic activity">
    <reaction evidence="7">
        <text>5,6-dihydrouracil + H2O = 3-(carbamoylamino)propanoate + H(+)</text>
        <dbReference type="Rhea" id="RHEA:16121"/>
        <dbReference type="ChEBI" id="CHEBI:11892"/>
        <dbReference type="ChEBI" id="CHEBI:15377"/>
        <dbReference type="ChEBI" id="CHEBI:15378"/>
        <dbReference type="ChEBI" id="CHEBI:15901"/>
        <dbReference type="EC" id="3.5.2.2"/>
    </reaction>
</comment>
<evidence type="ECO:0000256" key="7">
    <source>
        <dbReference type="ARBA" id="ARBA00036696"/>
    </source>
</evidence>
<dbReference type="FunFam" id="3.20.20.140:FF:000001">
    <property type="entry name" value="Dihydropyrimidinase like 3"/>
    <property type="match status" value="1"/>
</dbReference>
<keyword evidence="4" id="KW-0479">Metal-binding</keyword>
<keyword evidence="6" id="KW-0862">Zinc</keyword>
<dbReference type="InterPro" id="IPR050378">
    <property type="entry name" value="Metallo-dep_Hydrolases_sf"/>
</dbReference>
<evidence type="ECO:0000256" key="2">
    <source>
        <dbReference type="ARBA" id="ARBA00008829"/>
    </source>
</evidence>
<dbReference type="CDD" id="cd01314">
    <property type="entry name" value="D-HYD"/>
    <property type="match status" value="1"/>
</dbReference>
<organism evidence="12">
    <name type="scientific">Picea sitchensis</name>
    <name type="common">Sitka spruce</name>
    <name type="synonym">Pinus sitchensis</name>
    <dbReference type="NCBI Taxonomy" id="3332"/>
    <lineage>
        <taxon>Eukaryota</taxon>
        <taxon>Viridiplantae</taxon>
        <taxon>Streptophyta</taxon>
        <taxon>Embryophyta</taxon>
        <taxon>Tracheophyta</taxon>
        <taxon>Spermatophyta</taxon>
        <taxon>Pinopsida</taxon>
        <taxon>Pinidae</taxon>
        <taxon>Conifers I</taxon>
        <taxon>Pinales</taxon>
        <taxon>Pinaceae</taxon>
        <taxon>Picea</taxon>
    </lineage>
</organism>
<accession>B8LLK4</accession>
<dbReference type="PANTHER" id="PTHR11647">
    <property type="entry name" value="HYDRANTOINASE/DIHYDROPYRIMIDINASE FAMILY MEMBER"/>
    <property type="match status" value="1"/>
</dbReference>
<keyword evidence="10" id="KW-0732">Signal</keyword>
<dbReference type="EMBL" id="EF676647">
    <property type="protein sequence ID" value="ABR16534.1"/>
    <property type="molecule type" value="mRNA"/>
</dbReference>
<evidence type="ECO:0000256" key="4">
    <source>
        <dbReference type="ARBA" id="ARBA00022723"/>
    </source>
</evidence>
<dbReference type="PANTHER" id="PTHR11647:SF1">
    <property type="entry name" value="COLLAPSIN RESPONSE MEDIATOR PROTEIN"/>
    <property type="match status" value="1"/>
</dbReference>
<feature type="modified residue" description="N6-carboxylysine" evidence="9">
    <location>
        <position position="198"/>
    </location>
</feature>
<comment type="similarity">
    <text evidence="2">Belongs to the metallo-dependent hydrolases superfamily. Hydantoinase/dihydropyrimidinase family.</text>
</comment>
<dbReference type="GO" id="GO:0046872">
    <property type="term" value="F:metal ion binding"/>
    <property type="evidence" value="ECO:0007669"/>
    <property type="project" value="UniProtKB-KW"/>
</dbReference>
<evidence type="ECO:0000256" key="3">
    <source>
        <dbReference type="ARBA" id="ARBA00011881"/>
    </source>
</evidence>
<dbReference type="Gene3D" id="3.20.20.140">
    <property type="entry name" value="Metal-dependent hydrolases"/>
    <property type="match status" value="1"/>
</dbReference>
<dbReference type="Pfam" id="PF01979">
    <property type="entry name" value="Amidohydro_1"/>
    <property type="match status" value="1"/>
</dbReference>
<dbReference type="InterPro" id="IPR006680">
    <property type="entry name" value="Amidohydro-rel"/>
</dbReference>
<evidence type="ECO:0000256" key="5">
    <source>
        <dbReference type="ARBA" id="ARBA00022801"/>
    </source>
</evidence>
<dbReference type="Gene3D" id="2.30.40.10">
    <property type="entry name" value="Urease, subunit C, domain 1"/>
    <property type="match status" value="1"/>
</dbReference>